<evidence type="ECO:0000313" key="3">
    <source>
        <dbReference type="Proteomes" id="UP000001542"/>
    </source>
</evidence>
<reference evidence="2" key="1">
    <citation type="submission" date="2006-10" db="EMBL/GenBank/DDBJ databases">
        <authorList>
            <person name="Amadeo P."/>
            <person name="Zhao Q."/>
            <person name="Wortman J."/>
            <person name="Fraser-Liggett C."/>
            <person name="Carlton J."/>
        </authorList>
    </citation>
    <scope>NUCLEOTIDE SEQUENCE</scope>
    <source>
        <strain evidence="2">G3</strain>
    </source>
</reference>
<dbReference type="KEGG" id="tva:4767890"/>
<dbReference type="FunCoup" id="A2EBP2">
    <property type="interactions" value="86"/>
</dbReference>
<dbReference type="OrthoDB" id="10621308at2759"/>
<proteinExistence type="predicted"/>
<dbReference type="RefSeq" id="XP_001322182.1">
    <property type="nucleotide sequence ID" value="XM_001322147.1"/>
</dbReference>
<dbReference type="EMBL" id="DS113347">
    <property type="protein sequence ID" value="EAY09959.1"/>
    <property type="molecule type" value="Genomic_DNA"/>
</dbReference>
<dbReference type="SMR" id="A2EBP2"/>
<name>A2EBP2_TRIV3</name>
<reference evidence="2" key="2">
    <citation type="journal article" date="2007" name="Science">
        <title>Draft genome sequence of the sexually transmitted pathogen Trichomonas vaginalis.</title>
        <authorList>
            <person name="Carlton J.M."/>
            <person name="Hirt R.P."/>
            <person name="Silva J.C."/>
            <person name="Delcher A.L."/>
            <person name="Schatz M."/>
            <person name="Zhao Q."/>
            <person name="Wortman J.R."/>
            <person name="Bidwell S.L."/>
            <person name="Alsmark U.C.M."/>
            <person name="Besteiro S."/>
            <person name="Sicheritz-Ponten T."/>
            <person name="Noel C.J."/>
            <person name="Dacks J.B."/>
            <person name="Foster P.G."/>
            <person name="Simillion C."/>
            <person name="Van de Peer Y."/>
            <person name="Miranda-Saavedra D."/>
            <person name="Barton G.J."/>
            <person name="Westrop G.D."/>
            <person name="Mueller S."/>
            <person name="Dessi D."/>
            <person name="Fiori P.L."/>
            <person name="Ren Q."/>
            <person name="Paulsen I."/>
            <person name="Zhang H."/>
            <person name="Bastida-Corcuera F.D."/>
            <person name="Simoes-Barbosa A."/>
            <person name="Brown M.T."/>
            <person name="Hayes R.D."/>
            <person name="Mukherjee M."/>
            <person name="Okumura C.Y."/>
            <person name="Schneider R."/>
            <person name="Smith A.J."/>
            <person name="Vanacova S."/>
            <person name="Villalvazo M."/>
            <person name="Haas B.J."/>
            <person name="Pertea M."/>
            <person name="Feldblyum T.V."/>
            <person name="Utterback T.R."/>
            <person name="Shu C.L."/>
            <person name="Osoegawa K."/>
            <person name="de Jong P.J."/>
            <person name="Hrdy I."/>
            <person name="Horvathova L."/>
            <person name="Zubacova Z."/>
            <person name="Dolezal P."/>
            <person name="Malik S.B."/>
            <person name="Logsdon J.M. Jr."/>
            <person name="Henze K."/>
            <person name="Gupta A."/>
            <person name="Wang C.C."/>
            <person name="Dunne R.L."/>
            <person name="Upcroft J.A."/>
            <person name="Upcroft P."/>
            <person name="White O."/>
            <person name="Salzberg S.L."/>
            <person name="Tang P."/>
            <person name="Chiu C.-H."/>
            <person name="Lee Y.-S."/>
            <person name="Embley T.M."/>
            <person name="Coombs G.H."/>
            <person name="Mottram J.C."/>
            <person name="Tachezy J."/>
            <person name="Fraser-Liggett C.M."/>
            <person name="Johnson P.J."/>
        </authorList>
    </citation>
    <scope>NUCLEOTIDE SEQUENCE [LARGE SCALE GENOMIC DNA]</scope>
    <source>
        <strain evidence="2">G3</strain>
    </source>
</reference>
<organism evidence="2 3">
    <name type="scientific">Trichomonas vaginalis (strain ATCC PRA-98 / G3)</name>
    <dbReference type="NCBI Taxonomy" id="412133"/>
    <lineage>
        <taxon>Eukaryota</taxon>
        <taxon>Metamonada</taxon>
        <taxon>Parabasalia</taxon>
        <taxon>Trichomonadida</taxon>
        <taxon>Trichomonadidae</taxon>
        <taxon>Trichomonas</taxon>
    </lineage>
</organism>
<dbReference type="VEuPathDB" id="TrichDB:TVAG_482330"/>
<feature type="coiled-coil region" evidence="1">
    <location>
        <begin position="300"/>
        <end position="355"/>
    </location>
</feature>
<dbReference type="InParanoid" id="A2EBP2"/>
<evidence type="ECO:0000256" key="1">
    <source>
        <dbReference type="SAM" id="Coils"/>
    </source>
</evidence>
<keyword evidence="3" id="KW-1185">Reference proteome</keyword>
<feature type="coiled-coil region" evidence="1">
    <location>
        <begin position="132"/>
        <end position="271"/>
    </location>
</feature>
<accession>A2EBP2</accession>
<sequence>MTVSLDRQISKFQAKVQQELTLKDDEIERLKHDIVQTNAEIAQIEDQINIEKDKYNHQEAKVVGKERKQKASIETIKTRLNTSHSERIYQITQQQSEVINEIHQEFETKLAQIEQYSDALTQQRTKGITDEIKKTKEMIDKVKQKISDQEKRGHSDTEDEIMENQEIEINRVKALENALKDKNKERYESLMSAKQQLSQCVTTLEESEKEHRINLDNLLQKLRQLDEKYKDRLKRMKDVHEREIEPLKRRKSEVEKRISAAMRQMDSMDAQHRRQIESVVTQGEQLKLEYQNAITKGAQLQQEDDKIRTQTQKLQQLTQTLEQRDKQLAEVRQQNESMKREVMRLKHEAKVAKRRAHLNI</sequence>
<dbReference type="OMA" id="ARIDFEY"/>
<dbReference type="AlphaFoldDB" id="A2EBP2"/>
<feature type="coiled-coil region" evidence="1">
    <location>
        <begin position="27"/>
        <end position="61"/>
    </location>
</feature>
<dbReference type="VEuPathDB" id="TrichDB:TVAGG3_0588800"/>
<evidence type="ECO:0000313" key="2">
    <source>
        <dbReference type="EMBL" id="EAY09959.1"/>
    </source>
</evidence>
<protein>
    <submittedName>
        <fullName evidence="2">Uncharacterized protein</fullName>
    </submittedName>
</protein>
<dbReference type="Proteomes" id="UP000001542">
    <property type="component" value="Unassembled WGS sequence"/>
</dbReference>
<keyword evidence="1" id="KW-0175">Coiled coil</keyword>
<gene>
    <name evidence="2" type="ORF">TVAG_482330</name>
</gene>